<dbReference type="Proteomes" id="UP000004828">
    <property type="component" value="Unassembled WGS sequence"/>
</dbReference>
<gene>
    <name evidence="1" type="ORF">ROSINTL182_05128</name>
</gene>
<accession>C7G5H0</accession>
<proteinExistence type="predicted"/>
<dbReference type="EMBL" id="ABYJ02000004">
    <property type="protein sequence ID" value="EEV02940.1"/>
    <property type="molecule type" value="Genomic_DNA"/>
</dbReference>
<organism evidence="1 2">
    <name type="scientific">Roseburia intestinalis L1-82</name>
    <dbReference type="NCBI Taxonomy" id="536231"/>
    <lineage>
        <taxon>Bacteria</taxon>
        <taxon>Bacillati</taxon>
        <taxon>Bacillota</taxon>
        <taxon>Clostridia</taxon>
        <taxon>Lachnospirales</taxon>
        <taxon>Lachnospiraceae</taxon>
        <taxon>Roseburia</taxon>
    </lineage>
</organism>
<evidence type="ECO:0000313" key="1">
    <source>
        <dbReference type="EMBL" id="EEV02940.1"/>
    </source>
</evidence>
<comment type="caution">
    <text evidence="1">The sequence shown here is derived from an EMBL/GenBank/DDBJ whole genome shotgun (WGS) entry which is preliminary data.</text>
</comment>
<name>C7G5H0_9FIRM</name>
<evidence type="ECO:0000313" key="2">
    <source>
        <dbReference type="Proteomes" id="UP000004828"/>
    </source>
</evidence>
<dbReference type="AlphaFoldDB" id="C7G5H0"/>
<sequence>MNKKSMYTEIWHTCFFYLTKRFYEKILFEPDHIARKLFCNEHVKIKIFISKKEILSIQNDGYLMDKMAKNVIMNKDCTLWRNDVSEKKQKGISGTDTDPAVWTEYDRSDRDVHSVWYMDRQEI</sequence>
<reference evidence="1 2" key="1">
    <citation type="submission" date="2009-08" db="EMBL/GenBank/DDBJ databases">
        <authorList>
            <person name="Weinstock G."/>
            <person name="Sodergren E."/>
            <person name="Clifton S."/>
            <person name="Fulton L."/>
            <person name="Fulton B."/>
            <person name="Courtney L."/>
            <person name="Fronick C."/>
            <person name="Harrison M."/>
            <person name="Strong C."/>
            <person name="Farmer C."/>
            <person name="Delahaunty K."/>
            <person name="Markovic C."/>
            <person name="Hall O."/>
            <person name="Minx P."/>
            <person name="Tomlinson C."/>
            <person name="Mitreva M."/>
            <person name="Nelson J."/>
            <person name="Hou S."/>
            <person name="Wollam A."/>
            <person name="Pepin K.H."/>
            <person name="Johnson M."/>
            <person name="Bhonagiri V."/>
            <person name="Nash W.E."/>
            <person name="Warren W."/>
            <person name="Chinwalla A."/>
            <person name="Mardis E.R."/>
            <person name="Wilson R.K."/>
        </authorList>
    </citation>
    <scope>NUCLEOTIDE SEQUENCE [LARGE SCALE GENOMIC DNA]</scope>
    <source>
        <strain evidence="1 2">L1-82</strain>
    </source>
</reference>
<dbReference type="HOGENOM" id="CLU_2013564_0_0_9"/>
<protein>
    <submittedName>
        <fullName evidence="1">Uncharacterized protein</fullName>
    </submittedName>
</protein>